<organism evidence="2 3">
    <name type="scientific">Pseudomonas syringae UB303</name>
    <dbReference type="NCBI Taxonomy" id="1357287"/>
    <lineage>
        <taxon>Bacteria</taxon>
        <taxon>Pseudomonadati</taxon>
        <taxon>Pseudomonadota</taxon>
        <taxon>Gammaproteobacteria</taxon>
        <taxon>Pseudomonadales</taxon>
        <taxon>Pseudomonadaceae</taxon>
        <taxon>Pseudomonas</taxon>
        <taxon>Pseudomonas syringae</taxon>
    </lineage>
</organism>
<accession>A0AAJ4AXP6</accession>
<evidence type="ECO:0000256" key="1">
    <source>
        <dbReference type="SAM" id="MobiDB-lite"/>
    </source>
</evidence>
<dbReference type="AntiFam" id="ANF00261">
    <property type="entry name" value="Protein of unknown function (DUF1534)"/>
</dbReference>
<reference evidence="2 3" key="1">
    <citation type="journal article" date="2014" name="Genome Announc.">
        <title>Draft Genome Sequences of a Phylogenetically Diverse Suite of Pseudomonas syringae Strains from Multiple Source Populations.</title>
        <authorList>
            <person name="Baltrus D.A."/>
            <person name="Yourstone S."/>
            <person name="Lind A."/>
            <person name="Guilbaud C."/>
            <person name="Sands D.C."/>
            <person name="Jones C.D."/>
            <person name="Morris C.E."/>
            <person name="Dangl J.L."/>
        </authorList>
    </citation>
    <scope>NUCLEOTIDE SEQUENCE [LARGE SCALE GENOMIC DNA]</scope>
    <source>
        <strain evidence="2 3">UB303</strain>
    </source>
</reference>
<dbReference type="AlphaFoldDB" id="A0AAJ4AXP6"/>
<dbReference type="Proteomes" id="UP000464688">
    <property type="component" value="Chromosome"/>
</dbReference>
<dbReference type="EMBL" id="CP047267">
    <property type="protein sequence ID" value="QHF07780.1"/>
    <property type="molecule type" value="Genomic_DNA"/>
</dbReference>
<name>A0AAJ4AXP6_PSESX</name>
<gene>
    <name evidence="2" type="ORF">N026_09935</name>
</gene>
<sequence length="139" mass="15015">MDLPNTSRSSRSSVGMQQRTQSVQNGMPTRSMGTIVFSGAPARDGFSEHLSFLTRQRGNAVHDALRRKRTQSVQNGMSTRGMGTTVFSSTPAGTVFLQPNTSFSRSCMDLNARLDTLGSYIIIPGTLACGSVKEWNAPP</sequence>
<protein>
    <submittedName>
        <fullName evidence="2">DUF1534 domain-containing protein</fullName>
    </submittedName>
</protein>
<evidence type="ECO:0000313" key="2">
    <source>
        <dbReference type="EMBL" id="QHF07780.1"/>
    </source>
</evidence>
<proteinExistence type="predicted"/>
<evidence type="ECO:0000313" key="3">
    <source>
        <dbReference type="Proteomes" id="UP000464688"/>
    </source>
</evidence>
<feature type="region of interest" description="Disordered" evidence="1">
    <location>
        <begin position="1"/>
        <end position="31"/>
    </location>
</feature>